<reference evidence="6 7" key="1">
    <citation type="submission" date="2019-08" db="EMBL/GenBank/DDBJ databases">
        <title>Genome of Luteibaculum oceani JCM 18817.</title>
        <authorList>
            <person name="Bowman J.P."/>
        </authorList>
    </citation>
    <scope>NUCLEOTIDE SEQUENCE [LARGE SCALE GENOMIC DNA]</scope>
    <source>
        <strain evidence="6 7">JCM 18817</strain>
    </source>
</reference>
<dbReference type="GO" id="GO:0006310">
    <property type="term" value="P:DNA recombination"/>
    <property type="evidence" value="ECO:0007669"/>
    <property type="project" value="UniProtKB-KW"/>
</dbReference>
<feature type="coiled-coil region" evidence="5">
    <location>
        <begin position="129"/>
        <end position="181"/>
    </location>
</feature>
<dbReference type="AlphaFoldDB" id="A0A5C6UUB8"/>
<dbReference type="PANTHER" id="PTHR30563:SF0">
    <property type="entry name" value="DNA RECOMBINATION PROTEIN RMUC"/>
    <property type="match status" value="1"/>
</dbReference>
<accession>A0A5C6UUB8</accession>
<dbReference type="InterPro" id="IPR003798">
    <property type="entry name" value="DNA_recombination_RmuC"/>
</dbReference>
<dbReference type="PANTHER" id="PTHR30563">
    <property type="entry name" value="DNA RECOMBINATION PROTEIN RMUC"/>
    <property type="match status" value="1"/>
</dbReference>
<keyword evidence="3 5" id="KW-0175">Coiled coil</keyword>
<comment type="function">
    <text evidence="1">Involved in DNA recombination.</text>
</comment>
<protein>
    <submittedName>
        <fullName evidence="6">DNA recombination protein RmuC</fullName>
    </submittedName>
</protein>
<evidence type="ECO:0000313" key="7">
    <source>
        <dbReference type="Proteomes" id="UP000321168"/>
    </source>
</evidence>
<comment type="caution">
    <text evidence="6">The sequence shown here is derived from an EMBL/GenBank/DDBJ whole genome shotgun (WGS) entry which is preliminary data.</text>
</comment>
<gene>
    <name evidence="6" type="primary">rmuC</name>
    <name evidence="6" type="ORF">FRX97_10555</name>
</gene>
<evidence type="ECO:0000313" key="6">
    <source>
        <dbReference type="EMBL" id="TXC76184.1"/>
    </source>
</evidence>
<name>A0A5C6UUB8_9FLAO</name>
<dbReference type="EMBL" id="VORB01000010">
    <property type="protein sequence ID" value="TXC76184.1"/>
    <property type="molecule type" value="Genomic_DNA"/>
</dbReference>
<evidence type="ECO:0000256" key="5">
    <source>
        <dbReference type="SAM" id="Coils"/>
    </source>
</evidence>
<proteinExistence type="inferred from homology"/>
<keyword evidence="4" id="KW-0233">DNA recombination</keyword>
<keyword evidence="7" id="KW-1185">Reference proteome</keyword>
<evidence type="ECO:0000256" key="3">
    <source>
        <dbReference type="ARBA" id="ARBA00023054"/>
    </source>
</evidence>
<comment type="similarity">
    <text evidence="2">Belongs to the RmuC family.</text>
</comment>
<dbReference type="OrthoDB" id="370725at2"/>
<dbReference type="Proteomes" id="UP000321168">
    <property type="component" value="Unassembled WGS sequence"/>
</dbReference>
<sequence>MEMFIVGLIGLAIGIVGGYFLAKALLANKFVVPDNTAEKELLRKAEQQVETIQNEVNLLRENNLALTAEKATLEATNKSLAQKLEDQKSELSDLNQRFKNEFQVLANQILEEKSKKFVDINNEKIGSILEPLKEKIQHFEKQVNEAYRNETREKATLKAELDKIVEMNRKMSQDAERLTNALKGDSKIQGDWGEVQLELILERAGLEKGTHYETQSNLKSEDGKNLRPDYLIKLPEGKHLILDSKVSLTAYERYFNSDESERATHLKDHLTSLTNHITSLSAKNYQNLDVTQPDYVMLFVPLEPALTLALKENPRLFDLALEKNIVLVTTSTLLATLRTIAFIWKQDNQQKNVAKIAKESGLLYDKFVGFVEDLKNVGHKIRGAQEEYGKAMNKLTEGRGNLVKKAESLKKLGAKTSKSMDDRILERSIDELD</sequence>
<evidence type="ECO:0000256" key="4">
    <source>
        <dbReference type="ARBA" id="ARBA00023172"/>
    </source>
</evidence>
<feature type="coiled-coil region" evidence="5">
    <location>
        <begin position="35"/>
        <end position="101"/>
    </location>
</feature>
<dbReference type="RefSeq" id="WP_147015186.1">
    <property type="nucleotide sequence ID" value="NZ_VORB01000010.1"/>
</dbReference>
<dbReference type="Pfam" id="PF02646">
    <property type="entry name" value="RmuC"/>
    <property type="match status" value="1"/>
</dbReference>
<organism evidence="6 7">
    <name type="scientific">Luteibaculum oceani</name>
    <dbReference type="NCBI Taxonomy" id="1294296"/>
    <lineage>
        <taxon>Bacteria</taxon>
        <taxon>Pseudomonadati</taxon>
        <taxon>Bacteroidota</taxon>
        <taxon>Flavobacteriia</taxon>
        <taxon>Flavobacteriales</taxon>
        <taxon>Luteibaculaceae</taxon>
        <taxon>Luteibaculum</taxon>
    </lineage>
</organism>
<evidence type="ECO:0000256" key="1">
    <source>
        <dbReference type="ARBA" id="ARBA00003416"/>
    </source>
</evidence>
<evidence type="ECO:0000256" key="2">
    <source>
        <dbReference type="ARBA" id="ARBA00009840"/>
    </source>
</evidence>